<evidence type="ECO:0000313" key="2">
    <source>
        <dbReference type="EMBL" id="GMH72258.1"/>
    </source>
</evidence>
<comment type="caution">
    <text evidence="2">The sequence shown here is derived from an EMBL/GenBank/DDBJ whole genome shotgun (WGS) entry which is preliminary data.</text>
</comment>
<dbReference type="Proteomes" id="UP001162640">
    <property type="component" value="Unassembled WGS sequence"/>
</dbReference>
<gene>
    <name evidence="2" type="ORF">TL16_g05868</name>
</gene>
<dbReference type="AlphaFoldDB" id="A0A9W7EB63"/>
<accession>A0A9W7EB63</accession>
<sequence length="114" mass="12368">MSLSLSLSALTLHTPNLTQLRRRATNTNTPFTNVSLTPNPLPRLNRPLQHPTNNLSSPPIFLNTVEMALTDLGEDLTFTDYEGIKASGDAEEVGYAVGGGEVEEGTAEDWGWRG</sequence>
<dbReference type="EMBL" id="BLQM01000174">
    <property type="protein sequence ID" value="GMH72258.1"/>
    <property type="molecule type" value="Genomic_DNA"/>
</dbReference>
<protein>
    <submittedName>
        <fullName evidence="2">Uncharacterized protein</fullName>
    </submittedName>
</protein>
<feature type="region of interest" description="Disordered" evidence="1">
    <location>
        <begin position="95"/>
        <end position="114"/>
    </location>
</feature>
<name>A0A9W7EB63_9STRA</name>
<evidence type="ECO:0000313" key="3">
    <source>
        <dbReference type="Proteomes" id="UP001162640"/>
    </source>
</evidence>
<evidence type="ECO:0000256" key="1">
    <source>
        <dbReference type="SAM" id="MobiDB-lite"/>
    </source>
</evidence>
<reference evidence="3" key="1">
    <citation type="journal article" date="2023" name="Commun. Biol.">
        <title>Genome analysis of Parmales, the sister group of diatoms, reveals the evolutionary specialization of diatoms from phago-mixotrophs to photoautotrophs.</title>
        <authorList>
            <person name="Ban H."/>
            <person name="Sato S."/>
            <person name="Yoshikawa S."/>
            <person name="Yamada K."/>
            <person name="Nakamura Y."/>
            <person name="Ichinomiya M."/>
            <person name="Sato N."/>
            <person name="Blanc-Mathieu R."/>
            <person name="Endo H."/>
            <person name="Kuwata A."/>
            <person name="Ogata H."/>
        </authorList>
    </citation>
    <scope>NUCLEOTIDE SEQUENCE [LARGE SCALE GENOMIC DNA]</scope>
</reference>
<proteinExistence type="predicted"/>
<feature type="region of interest" description="Disordered" evidence="1">
    <location>
        <begin position="25"/>
        <end position="57"/>
    </location>
</feature>
<feature type="compositionally biased region" description="Low complexity" evidence="1">
    <location>
        <begin position="36"/>
        <end position="48"/>
    </location>
</feature>
<organism evidence="2 3">
    <name type="scientific">Triparma laevis f. inornata</name>
    <dbReference type="NCBI Taxonomy" id="1714386"/>
    <lineage>
        <taxon>Eukaryota</taxon>
        <taxon>Sar</taxon>
        <taxon>Stramenopiles</taxon>
        <taxon>Ochrophyta</taxon>
        <taxon>Bolidophyceae</taxon>
        <taxon>Parmales</taxon>
        <taxon>Triparmaceae</taxon>
        <taxon>Triparma</taxon>
    </lineage>
</organism>
<feature type="compositionally biased region" description="Polar residues" evidence="1">
    <location>
        <begin position="25"/>
        <end position="35"/>
    </location>
</feature>